<accession>A0ABN0JNZ0</accession>
<organism evidence="2 3">
    <name type="scientific">Acinetobacter modestus</name>
    <dbReference type="NCBI Taxonomy" id="1776740"/>
    <lineage>
        <taxon>Bacteria</taxon>
        <taxon>Pseudomonadati</taxon>
        <taxon>Pseudomonadota</taxon>
        <taxon>Gammaproteobacteria</taxon>
        <taxon>Moraxellales</taxon>
        <taxon>Moraxellaceae</taxon>
        <taxon>Acinetobacter</taxon>
    </lineage>
</organism>
<reference evidence="3" key="1">
    <citation type="submission" date="2013-02" db="EMBL/GenBank/DDBJ databases">
        <title>The Genome Sequence of Acinetobacter sp. NIPH 236.</title>
        <authorList>
            <consortium name="The Broad Institute Genome Sequencing Platform"/>
            <consortium name="The Broad Institute Genome Sequencing Center for Infectious Disease"/>
            <person name="Cerqueira G."/>
            <person name="Feldgarden M."/>
            <person name="Courvalin P."/>
            <person name="Perichon B."/>
            <person name="Grillot-Courvalin C."/>
            <person name="Clermont D."/>
            <person name="Rocha E."/>
            <person name="Yoon E.-J."/>
            <person name="Nemec A."/>
            <person name="Walker B."/>
            <person name="Young S.K."/>
            <person name="Zeng Q."/>
            <person name="Gargeya S."/>
            <person name="Fitzgerald M."/>
            <person name="Haas B."/>
            <person name="Abouelleil A."/>
            <person name="Alvarado L."/>
            <person name="Arachchi H.M."/>
            <person name="Berlin A.M."/>
            <person name="Chapman S.B."/>
            <person name="Dewar J."/>
            <person name="Goldberg J."/>
            <person name="Griggs A."/>
            <person name="Gujja S."/>
            <person name="Hansen M."/>
            <person name="Howarth C."/>
            <person name="Imamovic A."/>
            <person name="Larimer J."/>
            <person name="McCowan C."/>
            <person name="Murphy C."/>
            <person name="Neiman D."/>
            <person name="Pearson M."/>
            <person name="Priest M."/>
            <person name="Roberts A."/>
            <person name="Saif S."/>
            <person name="Shea T."/>
            <person name="Sisk P."/>
            <person name="Sykes S."/>
            <person name="Wortman J."/>
            <person name="Nusbaum C."/>
            <person name="Birren B."/>
        </authorList>
    </citation>
    <scope>NUCLEOTIDE SEQUENCE [LARGE SCALE GENOMIC DNA]</scope>
    <source>
        <strain evidence="3">NIPH 236</strain>
    </source>
</reference>
<keyword evidence="1" id="KW-0472">Membrane</keyword>
<comment type="caution">
    <text evidence="2">The sequence shown here is derived from an EMBL/GenBank/DDBJ whole genome shotgun (WGS) entry which is preliminary data.</text>
</comment>
<proteinExistence type="predicted"/>
<keyword evidence="3" id="KW-1185">Reference proteome</keyword>
<dbReference type="Proteomes" id="UP000013190">
    <property type="component" value="Unassembled WGS sequence"/>
</dbReference>
<feature type="transmembrane region" description="Helical" evidence="1">
    <location>
        <begin position="5"/>
        <end position="23"/>
    </location>
</feature>
<dbReference type="GeneID" id="92835118"/>
<name>A0ABN0JNZ0_9GAMM</name>
<protein>
    <recommendedName>
        <fullName evidence="4">DUF2939 domain-containing protein</fullName>
    </recommendedName>
</protein>
<evidence type="ECO:0000313" key="2">
    <source>
        <dbReference type="EMBL" id="ENU27120.1"/>
    </source>
</evidence>
<evidence type="ECO:0008006" key="4">
    <source>
        <dbReference type="Google" id="ProtNLM"/>
    </source>
</evidence>
<dbReference type="EMBL" id="APOJ01000023">
    <property type="protein sequence ID" value="ENU27120.1"/>
    <property type="molecule type" value="Genomic_DNA"/>
</dbReference>
<dbReference type="InterPro" id="IPR021330">
    <property type="entry name" value="DUF2939"/>
</dbReference>
<reference evidence="2 3" key="2">
    <citation type="journal article" date="2016" name="Int. J. Syst. Evol. Microbiol.">
        <title>Taxonomy of haemolytic and/or proteolytic strains of the genus Acinetobacter with the proposal of Acinetobacter courvalinii sp. nov. (genomic species 14 sensu Bouvet &amp; Jeanjean), Acinetobacter dispersus sp. nov. (genomic species 17), Acinetobacter modestus sp. nov., Acinetobacter proteolyticus sp. nov. and Acinetobacter vivianii sp. nov.</title>
        <authorList>
            <person name="Nemec A."/>
            <person name="Radolfova-Krizova L."/>
            <person name="Maixnerova M."/>
            <person name="Vrestiakova E."/>
            <person name="Jezek P."/>
            <person name="Sedo O."/>
        </authorList>
    </citation>
    <scope>NUCLEOTIDE SEQUENCE [LARGE SCALE GENOMIC DNA]</scope>
    <source>
        <strain evidence="2 3">NIPH 236</strain>
    </source>
</reference>
<dbReference type="RefSeq" id="WP_004661792.1">
    <property type="nucleotide sequence ID" value="NZ_BMDV01000002.1"/>
</dbReference>
<dbReference type="Pfam" id="PF11159">
    <property type="entry name" value="DUF2939"/>
    <property type="match status" value="1"/>
</dbReference>
<sequence>MNKKLIGAIIAVVIVLVGGYYYASPYLVLNSIKNAAQAGDSEKVSAYMDYPSVRQSFKDQMNAYMVKEMASKETNGWEALGTMIATTMVDKMVDAVVTPEGMTLMLQGKDFKDSLKPYTEQSSNQTISQEKLDYSTRYLSMNMFEVTLKNPNNEKQLKIIMERDGLSWKVKKFVIPMDEVKPQQAAQQPIESAVEIPTETEIPTIPESTIAFDFSGVQKGSQLESCYHDPCSIARVMEFKQLNQTPTETNIELTVVGGSREFESEHIDWNHEAHKIQFQCSLTKPIVQIGEQVTVIPLNASGVSGVLWSDAETYLQACHNYTGEMMAGIQQYGYNVQEDV</sequence>
<keyword evidence="1" id="KW-1133">Transmembrane helix</keyword>
<evidence type="ECO:0000256" key="1">
    <source>
        <dbReference type="SAM" id="Phobius"/>
    </source>
</evidence>
<evidence type="ECO:0000313" key="3">
    <source>
        <dbReference type="Proteomes" id="UP000013190"/>
    </source>
</evidence>
<keyword evidence="1" id="KW-0812">Transmembrane</keyword>
<gene>
    <name evidence="2" type="ORF">F992_01726</name>
</gene>